<evidence type="ECO:0008006" key="3">
    <source>
        <dbReference type="Google" id="ProtNLM"/>
    </source>
</evidence>
<evidence type="ECO:0000313" key="1">
    <source>
        <dbReference type="EMBL" id="CAA0833030.1"/>
    </source>
</evidence>
<keyword evidence="2" id="KW-1185">Reference proteome</keyword>
<gene>
    <name evidence="1" type="ORF">SHERM_28304</name>
</gene>
<reference evidence="1" key="1">
    <citation type="submission" date="2019-12" db="EMBL/GenBank/DDBJ databases">
        <authorList>
            <person name="Scholes J."/>
        </authorList>
    </citation>
    <scope>NUCLEOTIDE SEQUENCE</scope>
</reference>
<proteinExistence type="predicted"/>
<dbReference type="PANTHER" id="PTHR33237">
    <property type="entry name" value="F2P16.13 PROTEIN-RELATED"/>
    <property type="match status" value="1"/>
</dbReference>
<dbReference type="Proteomes" id="UP001153555">
    <property type="component" value="Unassembled WGS sequence"/>
</dbReference>
<organism evidence="1 2">
    <name type="scientific">Striga hermonthica</name>
    <name type="common">Purple witchweed</name>
    <name type="synonym">Buchnera hermonthica</name>
    <dbReference type="NCBI Taxonomy" id="68872"/>
    <lineage>
        <taxon>Eukaryota</taxon>
        <taxon>Viridiplantae</taxon>
        <taxon>Streptophyta</taxon>
        <taxon>Embryophyta</taxon>
        <taxon>Tracheophyta</taxon>
        <taxon>Spermatophyta</taxon>
        <taxon>Magnoliopsida</taxon>
        <taxon>eudicotyledons</taxon>
        <taxon>Gunneridae</taxon>
        <taxon>Pentapetalae</taxon>
        <taxon>asterids</taxon>
        <taxon>lamiids</taxon>
        <taxon>Lamiales</taxon>
        <taxon>Orobanchaceae</taxon>
        <taxon>Buchnereae</taxon>
        <taxon>Striga</taxon>
    </lineage>
</organism>
<dbReference type="EMBL" id="CACSLK010027837">
    <property type="protein sequence ID" value="CAA0833030.1"/>
    <property type="molecule type" value="Genomic_DNA"/>
</dbReference>
<dbReference type="OrthoDB" id="755532at2759"/>
<accession>A0A9N7NN48</accession>
<dbReference type="AlphaFoldDB" id="A0A9N7NN48"/>
<dbReference type="PANTHER" id="PTHR33237:SF50">
    <property type="entry name" value="TRANSMEMBRANE PROTEIN"/>
    <property type="match status" value="1"/>
</dbReference>
<name>A0A9N7NN48_STRHE</name>
<evidence type="ECO:0000313" key="2">
    <source>
        <dbReference type="Proteomes" id="UP001153555"/>
    </source>
</evidence>
<sequence>MTRLMPNHAVQMINLSPIPLAIALFVSVSLLVALCAKHARKYSTKTRTSDDQDRPNKHLRSAKQVITAVGHKAMAPLVCGKKSRLEFDTKMLGNGREENGLWQKAILMGEKCQPPEFSGVIYYDYNGNRIAEMPKSPRAGAVSPFKEFTFPVEKMDKSMY</sequence>
<protein>
    <recommendedName>
        <fullName evidence="3">Transmembrane protein</fullName>
    </recommendedName>
</protein>
<comment type="caution">
    <text evidence="1">The sequence shown here is derived from an EMBL/GenBank/DDBJ whole genome shotgun (WGS) entry which is preliminary data.</text>
</comment>